<feature type="non-terminal residue" evidence="1">
    <location>
        <position position="134"/>
    </location>
</feature>
<dbReference type="Proteomes" id="UP000246991">
    <property type="component" value="Unassembled WGS sequence"/>
</dbReference>
<accession>A0A317T0C1</accession>
<sequence>PIQRPNATVYDAVAGRVNYAGMINTGFEDKHGEFRRRSMRAVPADEVLARRKNAPEVIPYGEGIEGVLPDTDLLIAIHQYSSDFYGANGMGPASYRSMDETALLSIGVLLEETVRTCLGKEGELALIDEGVFDP</sequence>
<gene>
    <name evidence="1" type="ORF">C7212DRAFT_53050</name>
</gene>
<keyword evidence="2" id="KW-1185">Reference proteome</keyword>
<dbReference type="PANTHER" id="PTHR28054">
    <property type="entry name" value="RNA POLYMERASE I-SPECIFIC TRANSCRIPTION INITIATION FACTOR RRN10"/>
    <property type="match status" value="1"/>
</dbReference>
<dbReference type="OrthoDB" id="2565191at2759"/>
<dbReference type="STRING" id="42249.A0A317T0C1"/>
<dbReference type="Pfam" id="PF05234">
    <property type="entry name" value="UAF_Rrn10"/>
    <property type="match status" value="1"/>
</dbReference>
<dbReference type="AlphaFoldDB" id="A0A317T0C1"/>
<comment type="caution">
    <text evidence="1">The sequence shown here is derived from an EMBL/GenBank/DDBJ whole genome shotgun (WGS) entry which is preliminary data.</text>
</comment>
<dbReference type="GO" id="GO:0006360">
    <property type="term" value="P:transcription by RNA polymerase I"/>
    <property type="evidence" value="ECO:0007669"/>
    <property type="project" value="InterPro"/>
</dbReference>
<reference evidence="1 2" key="1">
    <citation type="submission" date="2018-03" db="EMBL/GenBank/DDBJ databases">
        <title>Genomes of Pezizomycetes fungi and the evolution of truffles.</title>
        <authorList>
            <person name="Murat C."/>
            <person name="Payen T."/>
            <person name="Noel B."/>
            <person name="Kuo A."/>
            <person name="Martin F.M."/>
        </authorList>
    </citation>
    <scope>NUCLEOTIDE SEQUENCE [LARGE SCALE GENOMIC DNA]</scope>
    <source>
        <strain evidence="1">091103-1</strain>
    </source>
</reference>
<evidence type="ECO:0000313" key="2">
    <source>
        <dbReference type="Proteomes" id="UP000246991"/>
    </source>
</evidence>
<dbReference type="PANTHER" id="PTHR28054:SF1">
    <property type="entry name" value="RNA POLYMERASE I-SPECIFIC TRANSCRIPTION INITIATION FACTOR RRN10"/>
    <property type="match status" value="1"/>
</dbReference>
<dbReference type="InterPro" id="IPR022793">
    <property type="entry name" value="Rrn10"/>
</dbReference>
<proteinExistence type="predicted"/>
<name>A0A317T0C1_9PEZI</name>
<organism evidence="1 2">
    <name type="scientific">Tuber magnatum</name>
    <name type="common">white Piedmont truffle</name>
    <dbReference type="NCBI Taxonomy" id="42249"/>
    <lineage>
        <taxon>Eukaryota</taxon>
        <taxon>Fungi</taxon>
        <taxon>Dikarya</taxon>
        <taxon>Ascomycota</taxon>
        <taxon>Pezizomycotina</taxon>
        <taxon>Pezizomycetes</taxon>
        <taxon>Pezizales</taxon>
        <taxon>Tuberaceae</taxon>
        <taxon>Tuber</taxon>
    </lineage>
</organism>
<protein>
    <submittedName>
        <fullName evidence="1">Uncharacterized protein</fullName>
    </submittedName>
</protein>
<dbReference type="EMBL" id="PYWC01000007">
    <property type="protein sequence ID" value="PWW79560.1"/>
    <property type="molecule type" value="Genomic_DNA"/>
</dbReference>
<feature type="non-terminal residue" evidence="1">
    <location>
        <position position="1"/>
    </location>
</feature>
<evidence type="ECO:0000313" key="1">
    <source>
        <dbReference type="EMBL" id="PWW79560.1"/>
    </source>
</evidence>